<dbReference type="InterPro" id="IPR029044">
    <property type="entry name" value="Nucleotide-diphossugar_trans"/>
</dbReference>
<gene>
    <name evidence="1" type="ORF">FA13DRAFT_1757446</name>
</gene>
<comment type="caution">
    <text evidence="1">The sequence shown here is derived from an EMBL/GenBank/DDBJ whole genome shotgun (WGS) entry which is preliminary data.</text>
</comment>
<reference evidence="1 2" key="1">
    <citation type="journal article" date="2019" name="Nat. Ecol. Evol.">
        <title>Megaphylogeny resolves global patterns of mushroom evolution.</title>
        <authorList>
            <person name="Varga T."/>
            <person name="Krizsan K."/>
            <person name="Foldi C."/>
            <person name="Dima B."/>
            <person name="Sanchez-Garcia M."/>
            <person name="Sanchez-Ramirez S."/>
            <person name="Szollosi G.J."/>
            <person name="Szarkandi J.G."/>
            <person name="Papp V."/>
            <person name="Albert L."/>
            <person name="Andreopoulos W."/>
            <person name="Angelini C."/>
            <person name="Antonin V."/>
            <person name="Barry K.W."/>
            <person name="Bougher N.L."/>
            <person name="Buchanan P."/>
            <person name="Buyck B."/>
            <person name="Bense V."/>
            <person name="Catcheside P."/>
            <person name="Chovatia M."/>
            <person name="Cooper J."/>
            <person name="Damon W."/>
            <person name="Desjardin D."/>
            <person name="Finy P."/>
            <person name="Geml J."/>
            <person name="Haridas S."/>
            <person name="Hughes K."/>
            <person name="Justo A."/>
            <person name="Karasinski D."/>
            <person name="Kautmanova I."/>
            <person name="Kiss B."/>
            <person name="Kocsube S."/>
            <person name="Kotiranta H."/>
            <person name="LaButti K.M."/>
            <person name="Lechner B.E."/>
            <person name="Liimatainen K."/>
            <person name="Lipzen A."/>
            <person name="Lukacs Z."/>
            <person name="Mihaltcheva S."/>
            <person name="Morgado L.N."/>
            <person name="Niskanen T."/>
            <person name="Noordeloos M.E."/>
            <person name="Ohm R.A."/>
            <person name="Ortiz-Santana B."/>
            <person name="Ovrebo C."/>
            <person name="Racz N."/>
            <person name="Riley R."/>
            <person name="Savchenko A."/>
            <person name="Shiryaev A."/>
            <person name="Soop K."/>
            <person name="Spirin V."/>
            <person name="Szebenyi C."/>
            <person name="Tomsovsky M."/>
            <person name="Tulloss R.E."/>
            <person name="Uehling J."/>
            <person name="Grigoriev I.V."/>
            <person name="Vagvolgyi C."/>
            <person name="Papp T."/>
            <person name="Martin F.M."/>
            <person name="Miettinen O."/>
            <person name="Hibbett D.S."/>
            <person name="Nagy L.G."/>
        </authorList>
    </citation>
    <scope>NUCLEOTIDE SEQUENCE [LARGE SCALE GENOMIC DNA]</scope>
    <source>
        <strain evidence="1 2">FP101781</strain>
    </source>
</reference>
<organism evidence="1 2">
    <name type="scientific">Coprinellus micaceus</name>
    <name type="common">Glistening ink-cap mushroom</name>
    <name type="synonym">Coprinus micaceus</name>
    <dbReference type="NCBI Taxonomy" id="71717"/>
    <lineage>
        <taxon>Eukaryota</taxon>
        <taxon>Fungi</taxon>
        <taxon>Dikarya</taxon>
        <taxon>Basidiomycota</taxon>
        <taxon>Agaricomycotina</taxon>
        <taxon>Agaricomycetes</taxon>
        <taxon>Agaricomycetidae</taxon>
        <taxon>Agaricales</taxon>
        <taxon>Agaricineae</taxon>
        <taxon>Psathyrellaceae</taxon>
        <taxon>Coprinellus</taxon>
    </lineage>
</organism>
<dbReference type="Proteomes" id="UP000298030">
    <property type="component" value="Unassembled WGS sequence"/>
</dbReference>
<dbReference type="STRING" id="71717.A0A4Y7SIT9"/>
<evidence type="ECO:0008006" key="3">
    <source>
        <dbReference type="Google" id="ProtNLM"/>
    </source>
</evidence>
<dbReference type="Gene3D" id="3.90.550.10">
    <property type="entry name" value="Spore Coat Polysaccharide Biosynthesis Protein SpsA, Chain A"/>
    <property type="match status" value="1"/>
</dbReference>
<accession>A0A4Y7SIT9</accession>
<sequence length="753" mass="84944">MDSNQQVPFGGERDPIQLPRLLSNQRLLSGILPISDRFLEDLEQILEPLLDLGAIAMRDIVLVLPGPLRPRVSEVLLRVLAKHVGHDHPEISLKTWDVLGSDLSISPSILRFLDPKVSSWALVMDYGGLRELDKDTRAALLGEIVDWGLPYGPRGSPLNSSAPPVAYSRQWTHISRSRPVLASRLEPPFILPLNLLGAKTLPHTWHGLSKQIALCNSWNASGLLIGRHLLPVAVAHPELSTPTPASPPAIATLHLEGGLRFDVILSDATEVLDMSPLLCGLLARGHTLRTLVVDTKIHFSFSPIRRKTRLVTGIVGCELEFFTVNQYMRRKQLLKTIDEDANNLGASHVVIALKAHSFADFLIENVRFGGNALIELPRADLPFCDWMASMSLHEWQNWAKPRVDISVITRDRPHSLSRLLRSLSAAKFYGDGIDLRINIEQDCDFETLEIGRNFSWPHGSVFLHRRVVHAGLLPAIVESWFPRDNDTYGLLLEDDVEVSPMFYAWVKMSILKYRYGSTMDHSPKLFGISLYQQKNVELRPEGRIPFHARELFSNHGLPFPSTPYLSQVPCSWGAVYFPEHWSEFHHYLLSRFSESWIPMEELVVLPYGVRSNHWLRSWKKYFIELAYLNGYVMLYPNYEGYLSLSTNHLEYGAHVKTRTKEKRDLFDQPLFPLPVPDSNGMPGETGLLDLPGRMLPRYRDLPILNLTASLTTAEDLIRIGEGRRVDLLRPVSSFTKPAIAPPEVVLSMVAVGP</sequence>
<dbReference type="SUPFAM" id="SSF53448">
    <property type="entry name" value="Nucleotide-diphospho-sugar transferases"/>
    <property type="match status" value="1"/>
</dbReference>
<keyword evidence="2" id="KW-1185">Reference proteome</keyword>
<proteinExistence type="predicted"/>
<dbReference type="PANTHER" id="PTHR33604">
    <property type="entry name" value="OSJNBA0004B13.7 PROTEIN"/>
    <property type="match status" value="1"/>
</dbReference>
<dbReference type="PANTHER" id="PTHR33604:SF3">
    <property type="entry name" value="OSJNBA0004B13.7 PROTEIN"/>
    <property type="match status" value="1"/>
</dbReference>
<evidence type="ECO:0000313" key="1">
    <source>
        <dbReference type="EMBL" id="TEB21807.1"/>
    </source>
</evidence>
<protein>
    <recommendedName>
        <fullName evidence="3">Glycosyltransferase 2</fullName>
    </recommendedName>
</protein>
<evidence type="ECO:0000313" key="2">
    <source>
        <dbReference type="Proteomes" id="UP000298030"/>
    </source>
</evidence>
<dbReference type="AlphaFoldDB" id="A0A4Y7SIT9"/>
<name>A0A4Y7SIT9_COPMI</name>
<dbReference type="EMBL" id="QPFP01000102">
    <property type="protein sequence ID" value="TEB21807.1"/>
    <property type="molecule type" value="Genomic_DNA"/>
</dbReference>
<dbReference type="OrthoDB" id="2020070at2759"/>